<evidence type="ECO:0000313" key="5">
    <source>
        <dbReference type="EMBL" id="APU52790.1"/>
    </source>
</evidence>
<name>A0A1P8D893_LPMV</name>
<feature type="region of interest" description="Disordered" evidence="1">
    <location>
        <begin position="73"/>
        <end position="99"/>
    </location>
</feature>
<accession>A0A1P8D893</accession>
<protein>
    <submittedName>
        <fullName evidence="2">C protein</fullName>
    </submittedName>
</protein>
<organismHost>
    <name type="scientific">Sus scrofa</name>
    <name type="common">Pig</name>
    <dbReference type="NCBI Taxonomy" id="9823"/>
</organismHost>
<dbReference type="EMBL" id="KY100869">
    <property type="protein sequence ID" value="APU52776.1"/>
    <property type="molecule type" value="Viral_cRNA"/>
</dbReference>
<gene>
    <name evidence="2" type="primary">P</name>
    <name evidence="2" type="synonym">V</name>
</gene>
<evidence type="ECO:0000313" key="3">
    <source>
        <dbReference type="EMBL" id="APU52776.1"/>
    </source>
</evidence>
<dbReference type="EMBL" id="KY100871">
    <property type="protein sequence ID" value="APU52790.1"/>
    <property type="molecule type" value="Viral_cRNA"/>
</dbReference>
<evidence type="ECO:0000313" key="4">
    <source>
        <dbReference type="EMBL" id="APU52783.1"/>
    </source>
</evidence>
<sequence length="126" mass="14617">MERLLNYWKQDWALLRVSRGWWRQRVGLTGELIQSPNLDGGDFRLPPPGQHQHPPLQEVPLLLLSLVRKEEQPKRHLGRTLHSPTPLGKKNALETPYPHLPQSEVHHPLMIPSPEVVLDQKFMRAI</sequence>
<dbReference type="EMBL" id="KY100870">
    <property type="protein sequence ID" value="APU52783.1"/>
    <property type="molecule type" value="Viral_cRNA"/>
</dbReference>
<dbReference type="EMBL" id="KY100868">
    <property type="protein sequence ID" value="APU52769.1"/>
    <property type="molecule type" value="Viral_cRNA"/>
</dbReference>
<proteinExistence type="predicted"/>
<organism evidence="2">
    <name type="scientific">La Piedad-Michoacan-Mexico virus</name>
    <name type="common">LPMV</name>
    <dbReference type="NCBI Taxonomy" id="3052562"/>
    <lineage>
        <taxon>Viruses</taxon>
        <taxon>Riboviria</taxon>
        <taxon>Orthornavirae</taxon>
        <taxon>Negarnaviricota</taxon>
        <taxon>Haploviricotina</taxon>
        <taxon>Monjiviricetes</taxon>
        <taxon>Mononegavirales</taxon>
        <taxon>Paramyxoviridae</taxon>
        <taxon>Rubulavirinae</taxon>
        <taxon>Orthorubulavirus</taxon>
    </lineage>
</organism>
<evidence type="ECO:0000313" key="2">
    <source>
        <dbReference type="EMBL" id="APU52769.1"/>
    </source>
</evidence>
<reference evidence="2" key="1">
    <citation type="submission" date="2016-11" db="EMBL/GenBank/DDBJ databases">
        <title>Characterization and full genome sequencing of five mexican isolates of porcine rubulavirus.</title>
        <authorList>
            <person name="Garcia A.A."/>
            <person name="Torres J.M."/>
            <person name="Montano J.A."/>
            <person name="Del Valle A."/>
            <person name="Barron B.L."/>
        </authorList>
    </citation>
    <scope>NUCLEOTIDE SEQUENCE</scope>
    <source>
        <strain evidence="2">PoRV/Mx/1/EdoMex/2015</strain>
        <strain evidence="3">PoRV/Mx/1/Jalisco/2015</strain>
        <strain evidence="4">PoRV/Mx/2/EdoMex/2015</strain>
        <strain evidence="5">PoRV/Mx/2/Jalisco/2015</strain>
    </source>
</reference>
<evidence type="ECO:0000256" key="1">
    <source>
        <dbReference type="SAM" id="MobiDB-lite"/>
    </source>
</evidence>